<proteinExistence type="predicted"/>
<dbReference type="GO" id="GO:0061630">
    <property type="term" value="F:ubiquitin protein ligase activity"/>
    <property type="evidence" value="ECO:0007669"/>
    <property type="project" value="TreeGrafter"/>
</dbReference>
<dbReference type="EMBL" id="CM017887">
    <property type="protein sequence ID" value="KAG1371065.1"/>
    <property type="molecule type" value="Genomic_DNA"/>
</dbReference>
<evidence type="ECO:0000256" key="1">
    <source>
        <dbReference type="ARBA" id="ARBA00022723"/>
    </source>
</evidence>
<organism evidence="6 7">
    <name type="scientific">Cocos nucifera</name>
    <name type="common">Coconut palm</name>
    <dbReference type="NCBI Taxonomy" id="13894"/>
    <lineage>
        <taxon>Eukaryota</taxon>
        <taxon>Viridiplantae</taxon>
        <taxon>Streptophyta</taxon>
        <taxon>Embryophyta</taxon>
        <taxon>Tracheophyta</taxon>
        <taxon>Spermatophyta</taxon>
        <taxon>Magnoliopsida</taxon>
        <taxon>Liliopsida</taxon>
        <taxon>Arecaceae</taxon>
        <taxon>Arecoideae</taxon>
        <taxon>Cocoseae</taxon>
        <taxon>Attaleinae</taxon>
        <taxon>Cocos</taxon>
    </lineage>
</organism>
<reference evidence="6" key="1">
    <citation type="journal article" date="2017" name="Gigascience">
        <title>The genome draft of coconut (Cocos nucifera).</title>
        <authorList>
            <person name="Xiao Y."/>
            <person name="Xu P."/>
            <person name="Fan H."/>
            <person name="Baudouin L."/>
            <person name="Xia W."/>
            <person name="Bocs S."/>
            <person name="Xu J."/>
            <person name="Li Q."/>
            <person name="Guo A."/>
            <person name="Zhou L."/>
            <person name="Li J."/>
            <person name="Wu Y."/>
            <person name="Ma Z."/>
            <person name="Armero A."/>
            <person name="Issali A.E."/>
            <person name="Liu N."/>
            <person name="Peng M."/>
            <person name="Yang Y."/>
        </authorList>
    </citation>
    <scope>NUCLEOTIDE SEQUENCE</scope>
    <source>
        <tissue evidence="6">Spear leaf of Hainan Tall coconut</tissue>
    </source>
</reference>
<dbReference type="AlphaFoldDB" id="A0A8K0IXQ3"/>
<keyword evidence="7" id="KW-1185">Reference proteome</keyword>
<dbReference type="Proteomes" id="UP000797356">
    <property type="component" value="Chromosome 16"/>
</dbReference>
<feature type="domain" description="RING-type" evidence="5">
    <location>
        <begin position="181"/>
        <end position="222"/>
    </location>
</feature>
<dbReference type="SMART" id="SM00184">
    <property type="entry name" value="RING"/>
    <property type="match status" value="1"/>
</dbReference>
<dbReference type="Gene3D" id="3.30.40.10">
    <property type="entry name" value="Zinc/RING finger domain, C3HC4 (zinc finger)"/>
    <property type="match status" value="1"/>
</dbReference>
<comment type="caution">
    <text evidence="6">The sequence shown here is derived from an EMBL/GenBank/DDBJ whole genome shotgun (WGS) entry which is preliminary data.</text>
</comment>
<dbReference type="SUPFAM" id="SSF57850">
    <property type="entry name" value="RING/U-box"/>
    <property type="match status" value="1"/>
</dbReference>
<accession>A0A8K0IXQ3</accession>
<dbReference type="PROSITE" id="PS50089">
    <property type="entry name" value="ZF_RING_2"/>
    <property type="match status" value="1"/>
</dbReference>
<dbReference type="GO" id="GO:0008270">
    <property type="term" value="F:zinc ion binding"/>
    <property type="evidence" value="ECO:0007669"/>
    <property type="project" value="UniProtKB-KW"/>
</dbReference>
<dbReference type="Pfam" id="PF13639">
    <property type="entry name" value="zf-RING_2"/>
    <property type="match status" value="1"/>
</dbReference>
<dbReference type="GO" id="GO:0005634">
    <property type="term" value="C:nucleus"/>
    <property type="evidence" value="ECO:0007669"/>
    <property type="project" value="TreeGrafter"/>
</dbReference>
<evidence type="ECO:0000256" key="3">
    <source>
        <dbReference type="ARBA" id="ARBA00022833"/>
    </source>
</evidence>
<dbReference type="OrthoDB" id="21204at2759"/>
<name>A0A8K0IXQ3_COCNU</name>
<evidence type="ECO:0000256" key="2">
    <source>
        <dbReference type="ARBA" id="ARBA00022771"/>
    </source>
</evidence>
<protein>
    <submittedName>
        <fullName evidence="6">E3 ubiquitin-protein ligase RING1-like</fullName>
    </submittedName>
</protein>
<dbReference type="InterPro" id="IPR013083">
    <property type="entry name" value="Znf_RING/FYVE/PHD"/>
</dbReference>
<evidence type="ECO:0000256" key="4">
    <source>
        <dbReference type="PROSITE-ProRule" id="PRU00175"/>
    </source>
</evidence>
<keyword evidence="1" id="KW-0479">Metal-binding</keyword>
<sequence length="238" mass="26358">MANLETHHLGDTVILLQARGVLQARPQVVVHLRVTEFGDLSISPEMISLRFHLVQLSLPRAVPGIISFVASNLDAKIRQLCEHPLQRFASQIAVELAAGSSLELLIDIGTFLAPGFSAPDTELIHEWMLYMPLQEQEMAFVQDYNIEEDGGFGGVPASASFIESLDRSPYGQGEGFREEECVICLKDFDAGAEVSMTPCSHSFHSQCITQWLKKSHTCPICRYPMPADSSYPQGQHIM</sequence>
<dbReference type="InterPro" id="IPR001841">
    <property type="entry name" value="Znf_RING"/>
</dbReference>
<dbReference type="PANTHER" id="PTHR45931">
    <property type="entry name" value="SI:CH211-59O9.10"/>
    <property type="match status" value="1"/>
</dbReference>
<keyword evidence="3" id="KW-0862">Zinc</keyword>
<dbReference type="InterPro" id="IPR051834">
    <property type="entry name" value="RING_finger_E3_ligase"/>
</dbReference>
<dbReference type="GO" id="GO:0006511">
    <property type="term" value="P:ubiquitin-dependent protein catabolic process"/>
    <property type="evidence" value="ECO:0007669"/>
    <property type="project" value="TreeGrafter"/>
</dbReference>
<reference evidence="6" key="2">
    <citation type="submission" date="2019-07" db="EMBL/GenBank/DDBJ databases">
        <authorList>
            <person name="Yang Y."/>
            <person name="Bocs S."/>
            <person name="Baudouin L."/>
        </authorList>
    </citation>
    <scope>NUCLEOTIDE SEQUENCE</scope>
    <source>
        <tissue evidence="6">Spear leaf of Hainan Tall coconut</tissue>
    </source>
</reference>
<dbReference type="PANTHER" id="PTHR45931:SF3">
    <property type="entry name" value="RING ZINC FINGER-CONTAINING PROTEIN"/>
    <property type="match status" value="1"/>
</dbReference>
<evidence type="ECO:0000259" key="5">
    <source>
        <dbReference type="PROSITE" id="PS50089"/>
    </source>
</evidence>
<evidence type="ECO:0000313" key="6">
    <source>
        <dbReference type="EMBL" id="KAG1371065.1"/>
    </source>
</evidence>
<evidence type="ECO:0000313" key="7">
    <source>
        <dbReference type="Proteomes" id="UP000797356"/>
    </source>
</evidence>
<gene>
    <name evidence="6" type="ORF">COCNU_16G001590</name>
</gene>
<keyword evidence="2 4" id="KW-0863">Zinc-finger</keyword>